<feature type="site" description="Discriminates between blocked and unblocked aminoacyl-tRNA" evidence="7">
    <location>
        <position position="9"/>
    </location>
</feature>
<feature type="binding site" evidence="7">
    <location>
        <position position="69"/>
    </location>
    <ligand>
        <name>tRNA</name>
        <dbReference type="ChEBI" id="CHEBI:17843"/>
    </ligand>
</feature>
<keyword evidence="4 7" id="KW-0694">RNA-binding</keyword>
<dbReference type="InterPro" id="IPR001328">
    <property type="entry name" value="Pept_tRNA_hydro"/>
</dbReference>
<evidence type="ECO:0000256" key="9">
    <source>
        <dbReference type="RuleBase" id="RU004320"/>
    </source>
</evidence>
<keyword evidence="7" id="KW-0963">Cytoplasm</keyword>
<dbReference type="HAMAP" id="MF_00083">
    <property type="entry name" value="Pept_tRNA_hydro_bact"/>
    <property type="match status" value="1"/>
</dbReference>
<dbReference type="CDD" id="cd00462">
    <property type="entry name" value="PTH"/>
    <property type="match status" value="1"/>
</dbReference>
<evidence type="ECO:0000256" key="8">
    <source>
        <dbReference type="RuleBase" id="RU000673"/>
    </source>
</evidence>
<comment type="similarity">
    <text evidence="5 7 9">Belongs to the PTH family.</text>
</comment>
<dbReference type="GO" id="GO:0006515">
    <property type="term" value="P:protein quality control for misfolded or incompletely synthesized proteins"/>
    <property type="evidence" value="ECO:0007669"/>
    <property type="project" value="UniProtKB-UniRule"/>
</dbReference>
<comment type="function">
    <text evidence="7">Catalyzes the release of premature peptidyl moieties from peptidyl-tRNA molecules trapped in stalled 50S ribosomal subunits, and thus maintains levels of free tRNAs and 50S ribosomes.</text>
</comment>
<dbReference type="Pfam" id="PF01195">
    <property type="entry name" value="Pept_tRNA_hydro"/>
    <property type="match status" value="1"/>
</dbReference>
<comment type="function">
    <text evidence="7">Hydrolyzes ribosome-free peptidyl-tRNAs (with 1 or more amino acids incorporated), which drop off the ribosome during protein synthesis, or as a result of ribosome stalling.</text>
</comment>
<reference evidence="10 11" key="2">
    <citation type="submission" date="2019-08" db="EMBL/GenBank/DDBJ databases">
        <authorList>
            <person name="Henke P."/>
        </authorList>
    </citation>
    <scope>NUCLEOTIDE SEQUENCE [LARGE SCALE GENOMIC DNA]</scope>
    <source>
        <strain evidence="10">Phe10_nw2017</strain>
    </source>
</reference>
<sequence>MKLLVGLGNPGPKYETTRHNAGFLVLDLLAEDAKLAWDEGAQGRFGGDIAKGSILGESCVLLKPMTYMNRSGRSVTEVMRFFKIDIRDVVVIHDDIDVPAGKVKARDGGSHGGHNGIRSIIDESGQSEFHRIKLGFGRPPEKWDPADWLLSQMTNEELLAIQSEMLKEVYDRLKHIFLRKAS</sequence>
<feature type="binding site" evidence="7">
    <location>
        <position position="14"/>
    </location>
    <ligand>
        <name>tRNA</name>
        <dbReference type="ChEBI" id="CHEBI:17843"/>
    </ligand>
</feature>
<dbReference type="EMBL" id="SRHE01000230">
    <property type="protein sequence ID" value="TWW09588.1"/>
    <property type="molecule type" value="Genomic_DNA"/>
</dbReference>
<dbReference type="AlphaFoldDB" id="A0A5C6M4R5"/>
<dbReference type="GO" id="GO:0004045">
    <property type="term" value="F:peptidyl-tRNA hydrolase activity"/>
    <property type="evidence" value="ECO:0007669"/>
    <property type="project" value="UniProtKB-UniRule"/>
</dbReference>
<dbReference type="PANTHER" id="PTHR17224:SF1">
    <property type="entry name" value="PEPTIDYL-TRNA HYDROLASE"/>
    <property type="match status" value="1"/>
</dbReference>
<dbReference type="Gene3D" id="3.40.50.1470">
    <property type="entry name" value="Peptidyl-tRNA hydrolase"/>
    <property type="match status" value="1"/>
</dbReference>
<reference evidence="10 11" key="1">
    <citation type="submission" date="2019-08" db="EMBL/GenBank/DDBJ databases">
        <title>100 year-old enigma solved: identification of Planctomyces bekefii, the type genus and species of the phylum Planctomycetes.</title>
        <authorList>
            <person name="Svetlana D.N."/>
            <person name="Overmann J."/>
        </authorList>
    </citation>
    <scope>NUCLEOTIDE SEQUENCE [LARGE SCALE GENOMIC DNA]</scope>
    <source>
        <strain evidence="10">Phe10_nw2017</strain>
    </source>
</reference>
<evidence type="ECO:0000313" key="11">
    <source>
        <dbReference type="Proteomes" id="UP000321083"/>
    </source>
</evidence>
<protein>
    <recommendedName>
        <fullName evidence="6 7">Peptidyl-tRNA hydrolase</fullName>
        <shortName evidence="7">Pth</shortName>
        <ecNumber evidence="1 7">3.1.1.29</ecNumber>
    </recommendedName>
</protein>
<comment type="caution">
    <text evidence="10">The sequence shown here is derived from an EMBL/GenBank/DDBJ whole genome shotgun (WGS) entry which is preliminary data.</text>
</comment>
<name>A0A5C6M4R5_9PLAN</name>
<dbReference type="PANTHER" id="PTHR17224">
    <property type="entry name" value="PEPTIDYL-TRNA HYDROLASE"/>
    <property type="match status" value="1"/>
</dbReference>
<dbReference type="SUPFAM" id="SSF53178">
    <property type="entry name" value="Peptidyl-tRNA hydrolase-like"/>
    <property type="match status" value="1"/>
</dbReference>
<proteinExistence type="inferred from homology"/>
<feature type="binding site" evidence="7">
    <location>
        <position position="67"/>
    </location>
    <ligand>
        <name>tRNA</name>
        <dbReference type="ChEBI" id="CHEBI:17843"/>
    </ligand>
</feature>
<evidence type="ECO:0000313" key="10">
    <source>
        <dbReference type="EMBL" id="TWW09588.1"/>
    </source>
</evidence>
<evidence type="ECO:0000256" key="4">
    <source>
        <dbReference type="ARBA" id="ARBA00022884"/>
    </source>
</evidence>
<comment type="subcellular location">
    <subcellularLocation>
        <location evidence="7">Cytoplasm</location>
    </subcellularLocation>
</comment>
<dbReference type="GO" id="GO:0005737">
    <property type="term" value="C:cytoplasm"/>
    <property type="evidence" value="ECO:0007669"/>
    <property type="project" value="UniProtKB-SubCell"/>
</dbReference>
<dbReference type="EC" id="3.1.1.29" evidence="1 7"/>
<evidence type="ECO:0000256" key="5">
    <source>
        <dbReference type="ARBA" id="ARBA00038063"/>
    </source>
</evidence>
<dbReference type="FunFam" id="3.40.50.1470:FF:000001">
    <property type="entry name" value="Peptidyl-tRNA hydrolase"/>
    <property type="match status" value="1"/>
</dbReference>
<comment type="catalytic activity">
    <reaction evidence="7 8">
        <text>an N-acyl-L-alpha-aminoacyl-tRNA + H2O = an N-acyl-L-amino acid + a tRNA + H(+)</text>
        <dbReference type="Rhea" id="RHEA:54448"/>
        <dbReference type="Rhea" id="RHEA-COMP:10123"/>
        <dbReference type="Rhea" id="RHEA-COMP:13883"/>
        <dbReference type="ChEBI" id="CHEBI:15377"/>
        <dbReference type="ChEBI" id="CHEBI:15378"/>
        <dbReference type="ChEBI" id="CHEBI:59874"/>
        <dbReference type="ChEBI" id="CHEBI:78442"/>
        <dbReference type="ChEBI" id="CHEBI:138191"/>
        <dbReference type="EC" id="3.1.1.29"/>
    </reaction>
</comment>
<dbReference type="InterPro" id="IPR036416">
    <property type="entry name" value="Pept_tRNA_hydro_sf"/>
</dbReference>
<dbReference type="InterPro" id="IPR018171">
    <property type="entry name" value="Pept_tRNA_hydro_CS"/>
</dbReference>
<dbReference type="PROSITE" id="PS01195">
    <property type="entry name" value="PEPT_TRNA_HYDROL_1"/>
    <property type="match status" value="1"/>
</dbReference>
<keyword evidence="11" id="KW-1185">Reference proteome</keyword>
<dbReference type="NCBIfam" id="TIGR00447">
    <property type="entry name" value="pth"/>
    <property type="match status" value="1"/>
</dbReference>
<feature type="binding site" evidence="7">
    <location>
        <position position="115"/>
    </location>
    <ligand>
        <name>tRNA</name>
        <dbReference type="ChEBI" id="CHEBI:17843"/>
    </ligand>
</feature>
<organism evidence="10 11">
    <name type="scientific">Planctomyces bekefii</name>
    <dbReference type="NCBI Taxonomy" id="1653850"/>
    <lineage>
        <taxon>Bacteria</taxon>
        <taxon>Pseudomonadati</taxon>
        <taxon>Planctomycetota</taxon>
        <taxon>Planctomycetia</taxon>
        <taxon>Planctomycetales</taxon>
        <taxon>Planctomycetaceae</taxon>
        <taxon>Planctomyces</taxon>
    </lineage>
</organism>
<evidence type="ECO:0000256" key="1">
    <source>
        <dbReference type="ARBA" id="ARBA00013260"/>
    </source>
</evidence>
<evidence type="ECO:0000256" key="7">
    <source>
        <dbReference type="HAMAP-Rule" id="MF_00083"/>
    </source>
</evidence>
<feature type="active site" description="Proton acceptor" evidence="7">
    <location>
        <position position="19"/>
    </location>
</feature>
<keyword evidence="3 7" id="KW-0378">Hydrolase</keyword>
<feature type="site" description="Stabilizes the basic form of H active site to accept a proton" evidence="7">
    <location>
        <position position="94"/>
    </location>
</feature>
<comment type="subunit">
    <text evidence="7">Monomer.</text>
</comment>
<gene>
    <name evidence="7" type="primary">pth</name>
    <name evidence="10" type="ORF">E3A20_12820</name>
</gene>
<evidence type="ECO:0000256" key="3">
    <source>
        <dbReference type="ARBA" id="ARBA00022801"/>
    </source>
</evidence>
<keyword evidence="2 7" id="KW-0820">tRNA-binding</keyword>
<dbReference type="GO" id="GO:0000049">
    <property type="term" value="F:tRNA binding"/>
    <property type="evidence" value="ECO:0007669"/>
    <property type="project" value="UniProtKB-UniRule"/>
</dbReference>
<dbReference type="PROSITE" id="PS01196">
    <property type="entry name" value="PEPT_TRNA_HYDROL_2"/>
    <property type="match status" value="1"/>
</dbReference>
<accession>A0A5C6M4R5</accession>
<dbReference type="GO" id="GO:0072344">
    <property type="term" value="P:rescue of stalled ribosome"/>
    <property type="evidence" value="ECO:0007669"/>
    <property type="project" value="UniProtKB-UniRule"/>
</dbReference>
<dbReference type="Proteomes" id="UP000321083">
    <property type="component" value="Unassembled WGS sequence"/>
</dbReference>
<evidence type="ECO:0000256" key="2">
    <source>
        <dbReference type="ARBA" id="ARBA00022555"/>
    </source>
</evidence>
<evidence type="ECO:0000256" key="6">
    <source>
        <dbReference type="ARBA" id="ARBA00050038"/>
    </source>
</evidence>